<proteinExistence type="predicted"/>
<accession>A0AAJ0AVK8</accession>
<sequence length="130" mass="14707">MPDMQHHICLITLGGRLGLAPPCQPDFKVNRVLCGGTGTGIWAIQFGDDQREAETSLESYGRLWMLINCKQVLGVDLSATQPDIVATNVKFEIDDIDEEWTYTLPFDYIHSRFMSSSIADWKAYLTKCFK</sequence>
<dbReference type="SUPFAM" id="SSF53335">
    <property type="entry name" value="S-adenosyl-L-methionine-dependent methyltransferases"/>
    <property type="match status" value="1"/>
</dbReference>
<protein>
    <submittedName>
        <fullName evidence="1">Uncharacterized protein</fullName>
    </submittedName>
</protein>
<dbReference type="Proteomes" id="UP001224890">
    <property type="component" value="Unassembled WGS sequence"/>
</dbReference>
<evidence type="ECO:0000313" key="2">
    <source>
        <dbReference type="Proteomes" id="UP001224890"/>
    </source>
</evidence>
<reference evidence="1" key="1">
    <citation type="submission" date="2021-06" db="EMBL/GenBank/DDBJ databases">
        <title>Comparative genomics, transcriptomics and evolutionary studies reveal genomic signatures of adaptation to plant cell wall in hemibiotrophic fungi.</title>
        <authorList>
            <consortium name="DOE Joint Genome Institute"/>
            <person name="Baroncelli R."/>
            <person name="Diaz J.F."/>
            <person name="Benocci T."/>
            <person name="Peng M."/>
            <person name="Battaglia E."/>
            <person name="Haridas S."/>
            <person name="Andreopoulos W."/>
            <person name="Labutti K."/>
            <person name="Pangilinan J."/>
            <person name="Floch G.L."/>
            <person name="Makela M.R."/>
            <person name="Henrissat B."/>
            <person name="Grigoriev I.V."/>
            <person name="Crouch J.A."/>
            <person name="De Vries R.P."/>
            <person name="Sukno S.A."/>
            <person name="Thon M.R."/>
        </authorList>
    </citation>
    <scope>NUCLEOTIDE SEQUENCE</scope>
    <source>
        <strain evidence="1">CBS 193.32</strain>
    </source>
</reference>
<dbReference type="EMBL" id="JAHMHR010000005">
    <property type="protein sequence ID" value="KAK1690623.1"/>
    <property type="molecule type" value="Genomic_DNA"/>
</dbReference>
<evidence type="ECO:0000313" key="1">
    <source>
        <dbReference type="EMBL" id="KAK1690623.1"/>
    </source>
</evidence>
<dbReference type="RefSeq" id="XP_060434318.1">
    <property type="nucleotide sequence ID" value="XM_060573816.1"/>
</dbReference>
<dbReference type="Gene3D" id="3.40.50.150">
    <property type="entry name" value="Vaccinia Virus protein VP39"/>
    <property type="match status" value="1"/>
</dbReference>
<keyword evidence="2" id="KW-1185">Reference proteome</keyword>
<dbReference type="GeneID" id="85458342"/>
<dbReference type="Pfam" id="PF13489">
    <property type="entry name" value="Methyltransf_23"/>
    <property type="match status" value="1"/>
</dbReference>
<dbReference type="InterPro" id="IPR029063">
    <property type="entry name" value="SAM-dependent_MTases_sf"/>
</dbReference>
<dbReference type="AlphaFoldDB" id="A0AAJ0AVK8"/>
<name>A0AAJ0AVK8_9PEZI</name>
<gene>
    <name evidence="1" type="ORF">BDP55DRAFT_647905</name>
</gene>
<organism evidence="1 2">
    <name type="scientific">Colletotrichum godetiae</name>
    <dbReference type="NCBI Taxonomy" id="1209918"/>
    <lineage>
        <taxon>Eukaryota</taxon>
        <taxon>Fungi</taxon>
        <taxon>Dikarya</taxon>
        <taxon>Ascomycota</taxon>
        <taxon>Pezizomycotina</taxon>
        <taxon>Sordariomycetes</taxon>
        <taxon>Hypocreomycetidae</taxon>
        <taxon>Glomerellales</taxon>
        <taxon>Glomerellaceae</taxon>
        <taxon>Colletotrichum</taxon>
        <taxon>Colletotrichum acutatum species complex</taxon>
    </lineage>
</organism>
<comment type="caution">
    <text evidence="1">The sequence shown here is derived from an EMBL/GenBank/DDBJ whole genome shotgun (WGS) entry which is preliminary data.</text>
</comment>